<organism evidence="1 2">
    <name type="scientific">Anopheles dirus</name>
    <dbReference type="NCBI Taxonomy" id="7168"/>
    <lineage>
        <taxon>Eukaryota</taxon>
        <taxon>Metazoa</taxon>
        <taxon>Ecdysozoa</taxon>
        <taxon>Arthropoda</taxon>
        <taxon>Hexapoda</taxon>
        <taxon>Insecta</taxon>
        <taxon>Pterygota</taxon>
        <taxon>Neoptera</taxon>
        <taxon>Endopterygota</taxon>
        <taxon>Diptera</taxon>
        <taxon>Nematocera</taxon>
        <taxon>Culicoidea</taxon>
        <taxon>Culicidae</taxon>
        <taxon>Anophelinae</taxon>
        <taxon>Anopheles</taxon>
    </lineage>
</organism>
<accession>A0A182NXR0</accession>
<sequence length="12" mass="1335">MEVTPGRLECLS</sequence>
<protein>
    <submittedName>
        <fullName evidence="1">Uncharacterized protein</fullName>
    </submittedName>
</protein>
<keyword evidence="2" id="KW-1185">Reference proteome</keyword>
<evidence type="ECO:0000313" key="1">
    <source>
        <dbReference type="EnsemblMetazoa" id="ADIR014632-PA"/>
    </source>
</evidence>
<reference evidence="2" key="1">
    <citation type="submission" date="2013-03" db="EMBL/GenBank/DDBJ databases">
        <title>The Genome Sequence of Anopheles dirus WRAIR2.</title>
        <authorList>
            <consortium name="The Broad Institute Genomics Platform"/>
            <person name="Neafsey D.E."/>
            <person name="Walton C."/>
            <person name="Walker B."/>
            <person name="Young S.K."/>
            <person name="Zeng Q."/>
            <person name="Gargeya S."/>
            <person name="Fitzgerald M."/>
            <person name="Haas B."/>
            <person name="Abouelleil A."/>
            <person name="Allen A.W."/>
            <person name="Alvarado L."/>
            <person name="Arachchi H.M."/>
            <person name="Berlin A.M."/>
            <person name="Chapman S.B."/>
            <person name="Gainer-Dewar J."/>
            <person name="Goldberg J."/>
            <person name="Griggs A."/>
            <person name="Gujja S."/>
            <person name="Hansen M."/>
            <person name="Howarth C."/>
            <person name="Imamovic A."/>
            <person name="Ireland A."/>
            <person name="Larimer J."/>
            <person name="McCowan C."/>
            <person name="Murphy C."/>
            <person name="Pearson M."/>
            <person name="Poon T.W."/>
            <person name="Priest M."/>
            <person name="Roberts A."/>
            <person name="Saif S."/>
            <person name="Shea T."/>
            <person name="Sisk P."/>
            <person name="Sykes S."/>
            <person name="Wortman J."/>
            <person name="Nusbaum C."/>
            <person name="Birren B."/>
        </authorList>
    </citation>
    <scope>NUCLEOTIDE SEQUENCE [LARGE SCALE GENOMIC DNA]</scope>
    <source>
        <strain evidence="2">WRAIR2</strain>
    </source>
</reference>
<evidence type="ECO:0000313" key="2">
    <source>
        <dbReference type="Proteomes" id="UP000075884"/>
    </source>
</evidence>
<dbReference type="EnsemblMetazoa" id="ADIR014632-RA">
    <property type="protein sequence ID" value="ADIR014632-PA"/>
    <property type="gene ID" value="ADIR014632"/>
</dbReference>
<name>A0A182NXR0_9DIPT</name>
<reference evidence="1" key="2">
    <citation type="submission" date="2020-05" db="UniProtKB">
        <authorList>
            <consortium name="EnsemblMetazoa"/>
        </authorList>
    </citation>
    <scope>IDENTIFICATION</scope>
    <source>
        <strain evidence="1">WRAIR2</strain>
    </source>
</reference>
<dbReference type="VEuPathDB" id="VectorBase:ADIR014632"/>
<proteinExistence type="predicted"/>
<dbReference type="Proteomes" id="UP000075884">
    <property type="component" value="Unassembled WGS sequence"/>
</dbReference>